<dbReference type="InterPro" id="IPR036770">
    <property type="entry name" value="Ankyrin_rpt-contain_sf"/>
</dbReference>
<evidence type="ECO:0000313" key="2">
    <source>
        <dbReference type="Proteomes" id="UP001642464"/>
    </source>
</evidence>
<protein>
    <submittedName>
        <fullName evidence="1">Serine/threonine protein phosphatase 2A 59 kDa regulatory subunit B' eta isoform</fullName>
    </submittedName>
</protein>
<dbReference type="SUPFAM" id="SSF48403">
    <property type="entry name" value="Ankyrin repeat"/>
    <property type="match status" value="1"/>
</dbReference>
<sequence length="640" mass="70168">MWCHVRPTPLEEYSKSLHNSAGHTEPMLFPMYTVPAKAILSMTTLEPHEALKLQGLLVEFDKTMGKALFVSHQWVGRRHPDPDFIQFSVLQEALRHLMSEVQYIDSWMALYDFVALPSVKPFATAELKSAPLFVWYDYFSCPQLEHLVSHVESGLMSDLAKAVSSIPLYVAECSFFFALCPVIESKDHSKLLGPQSWASRGWCRIERCCRELSPQGSWVMIRSAKQMELISSPVATLGFGSPGEGLFTVEEDRQRLGPVVLTTLQRKLRFLLQSGDLVGYRVLLNHQPLFLRGFHVPAMYDFVPGFEADPFKDGALTVSKFLYNNGFSKVTEVDKVGWTPLHYAGCRGDPDLVRALLAQRANPNVKAAKDNVMAGARSKWRVMTSVAACRHHEVARILIEAKAELSGTQLVGACIGNDPEGVRLLCEVGGVSPHAADYEGGYGVPAIHLACMYGATAALEELVAQAATHSSGSGMRQGSIDVSHALWLAPCFGNCSAELVNTLLDLRADVNEQFHLSVRNPVGLLVKVMALKHRFGKQTHFSRISFHANGATPLMQAVMGGQYEAAAALIARGARLDLRNSHGYTVADLAMGRSPPAFLVQAFEGQLAGCLRVASLAVGSTNGENGETEENENAMIEVHF</sequence>
<dbReference type="PANTHER" id="PTHR24173">
    <property type="entry name" value="ANKYRIN REPEAT CONTAINING"/>
    <property type="match status" value="1"/>
</dbReference>
<dbReference type="InterPro" id="IPR002110">
    <property type="entry name" value="Ankyrin_rpt"/>
</dbReference>
<accession>A0ABP0MMV8</accession>
<organism evidence="1 2">
    <name type="scientific">Durusdinium trenchii</name>
    <dbReference type="NCBI Taxonomy" id="1381693"/>
    <lineage>
        <taxon>Eukaryota</taxon>
        <taxon>Sar</taxon>
        <taxon>Alveolata</taxon>
        <taxon>Dinophyceae</taxon>
        <taxon>Suessiales</taxon>
        <taxon>Symbiodiniaceae</taxon>
        <taxon>Durusdinium</taxon>
    </lineage>
</organism>
<dbReference type="PROSITE" id="PS50088">
    <property type="entry name" value="ANK_REPEAT"/>
    <property type="match status" value="2"/>
</dbReference>
<dbReference type="Gene3D" id="1.25.40.20">
    <property type="entry name" value="Ankyrin repeat-containing domain"/>
    <property type="match status" value="2"/>
</dbReference>
<evidence type="ECO:0000313" key="1">
    <source>
        <dbReference type="EMBL" id="CAK9052536.1"/>
    </source>
</evidence>
<gene>
    <name evidence="1" type="ORF">SCF082_LOCUS28728</name>
</gene>
<dbReference type="PROSITE" id="PS50297">
    <property type="entry name" value="ANK_REP_REGION"/>
    <property type="match status" value="2"/>
</dbReference>
<dbReference type="Proteomes" id="UP001642464">
    <property type="component" value="Unassembled WGS sequence"/>
</dbReference>
<name>A0ABP0MMV8_9DINO</name>
<keyword evidence="2" id="KW-1185">Reference proteome</keyword>
<dbReference type="EMBL" id="CAXAMM010022780">
    <property type="protein sequence ID" value="CAK9052536.1"/>
    <property type="molecule type" value="Genomic_DNA"/>
</dbReference>
<dbReference type="SMART" id="SM00248">
    <property type="entry name" value="ANK"/>
    <property type="match status" value="5"/>
</dbReference>
<dbReference type="PANTHER" id="PTHR24173:SF74">
    <property type="entry name" value="ANKYRIN REPEAT DOMAIN-CONTAINING PROTEIN 16"/>
    <property type="match status" value="1"/>
</dbReference>
<dbReference type="Pfam" id="PF00023">
    <property type="entry name" value="Ank"/>
    <property type="match status" value="2"/>
</dbReference>
<proteinExistence type="predicted"/>
<comment type="caution">
    <text evidence="1">The sequence shown here is derived from an EMBL/GenBank/DDBJ whole genome shotgun (WGS) entry which is preliminary data.</text>
</comment>
<reference evidence="1 2" key="1">
    <citation type="submission" date="2024-02" db="EMBL/GenBank/DDBJ databases">
        <authorList>
            <person name="Chen Y."/>
            <person name="Shah S."/>
            <person name="Dougan E. K."/>
            <person name="Thang M."/>
            <person name="Chan C."/>
        </authorList>
    </citation>
    <scope>NUCLEOTIDE SEQUENCE [LARGE SCALE GENOMIC DNA]</scope>
</reference>